<dbReference type="Proteomes" id="UP000178272">
    <property type="component" value="Unassembled WGS sequence"/>
</dbReference>
<protein>
    <recommendedName>
        <fullName evidence="3">SIS domain-containing protein</fullName>
    </recommendedName>
</protein>
<keyword evidence="2" id="KW-0413">Isomerase</keyword>
<dbReference type="GO" id="GO:0004476">
    <property type="term" value="F:mannose-6-phosphate isomerase activity"/>
    <property type="evidence" value="ECO:0007669"/>
    <property type="project" value="InterPro"/>
</dbReference>
<evidence type="ECO:0000259" key="3">
    <source>
        <dbReference type="PROSITE" id="PS51464"/>
    </source>
</evidence>
<organism evidence="4 5">
    <name type="scientific">Candidatus Blackburnbacteria bacterium RIFCSPHIGHO2_12_FULL_41_13b</name>
    <dbReference type="NCBI Taxonomy" id="1797517"/>
    <lineage>
        <taxon>Bacteria</taxon>
        <taxon>Candidatus Blackburniibacteriota</taxon>
    </lineage>
</organism>
<dbReference type="InterPro" id="IPR001347">
    <property type="entry name" value="SIS_dom"/>
</dbReference>
<dbReference type="Pfam" id="PF10432">
    <property type="entry name" value="bact-PGI_C"/>
    <property type="match status" value="1"/>
</dbReference>
<reference evidence="4 5" key="1">
    <citation type="journal article" date="2016" name="Nat. Commun.">
        <title>Thousands of microbial genomes shed light on interconnected biogeochemical processes in an aquifer system.</title>
        <authorList>
            <person name="Anantharaman K."/>
            <person name="Brown C.T."/>
            <person name="Hug L.A."/>
            <person name="Sharon I."/>
            <person name="Castelle C.J."/>
            <person name="Probst A.J."/>
            <person name="Thomas B.C."/>
            <person name="Singh A."/>
            <person name="Wilkins M.J."/>
            <person name="Karaoz U."/>
            <person name="Brodie E.L."/>
            <person name="Williams K.H."/>
            <person name="Hubbard S.S."/>
            <person name="Banfield J.F."/>
        </authorList>
    </citation>
    <scope>NUCLEOTIDE SEQUENCE [LARGE SCALE GENOMIC DNA]</scope>
</reference>
<dbReference type="SUPFAM" id="SSF53697">
    <property type="entry name" value="SIS domain"/>
    <property type="match status" value="1"/>
</dbReference>
<dbReference type="EMBL" id="MHCA01000053">
    <property type="protein sequence ID" value="OGY10590.1"/>
    <property type="molecule type" value="Genomic_DNA"/>
</dbReference>
<sequence>MDIVSSILELPKQCRQAWEEALTTDLPQDWKINNIVVCGMGGSALGAHTLQVSGSVKVPMVINNNYFLPSFASEESLVVLASYSGNTEEVLSCAKDAKEKGCKIVGITSGGKLGEWIKLNNFPAYIFDPKFNSTKQPRMGIGYNIFGVSAIFHNLNLFNGNYAEDIMWNAINILEDNLEQIKTDAQDFAKKIAGKFPVIFASDYLVGNAHIFANQLNETAKTFSAYYSLPEANHHLLEGLKHPKIPTVAIFLGKHYPARILERFKITQEILEKKGWEVLSWSTDQEDQFAQCIQTLLFSSLVTAYLGLEYGEDTIGIPTVDYFKEKLN</sequence>
<evidence type="ECO:0000313" key="5">
    <source>
        <dbReference type="Proteomes" id="UP000178272"/>
    </source>
</evidence>
<dbReference type="InterPro" id="IPR046348">
    <property type="entry name" value="SIS_dom_sf"/>
</dbReference>
<dbReference type="PROSITE" id="PS51464">
    <property type="entry name" value="SIS"/>
    <property type="match status" value="1"/>
</dbReference>
<comment type="caution">
    <text evidence="4">The sequence shown here is derived from an EMBL/GenBank/DDBJ whole genome shotgun (WGS) entry which is preliminary data.</text>
</comment>
<dbReference type="GO" id="GO:0005975">
    <property type="term" value="P:carbohydrate metabolic process"/>
    <property type="evidence" value="ECO:0007669"/>
    <property type="project" value="InterPro"/>
</dbReference>
<gene>
    <name evidence="4" type="ORF">A3F61_03825</name>
</gene>
<dbReference type="GO" id="GO:1901135">
    <property type="term" value="P:carbohydrate derivative metabolic process"/>
    <property type="evidence" value="ECO:0007669"/>
    <property type="project" value="InterPro"/>
</dbReference>
<accession>A0A1G1V5C8</accession>
<feature type="domain" description="SIS" evidence="3">
    <location>
        <begin position="22"/>
        <end position="167"/>
    </location>
</feature>
<dbReference type="STRING" id="1797517.A3F61_03825"/>
<evidence type="ECO:0000256" key="2">
    <source>
        <dbReference type="ARBA" id="ARBA00023235"/>
    </source>
</evidence>
<comment type="similarity">
    <text evidence="1">Belongs to the PGI/PMI family.</text>
</comment>
<dbReference type="AlphaFoldDB" id="A0A1G1V5C8"/>
<name>A0A1G1V5C8_9BACT</name>
<proteinExistence type="inferred from homology"/>
<dbReference type="GO" id="GO:0097367">
    <property type="term" value="F:carbohydrate derivative binding"/>
    <property type="evidence" value="ECO:0007669"/>
    <property type="project" value="InterPro"/>
</dbReference>
<evidence type="ECO:0000313" key="4">
    <source>
        <dbReference type="EMBL" id="OGY10590.1"/>
    </source>
</evidence>
<dbReference type="Gene3D" id="3.40.50.10490">
    <property type="entry name" value="Glucose-6-phosphate isomerase like protein, domain 1"/>
    <property type="match status" value="2"/>
</dbReference>
<dbReference type="GO" id="GO:0004347">
    <property type="term" value="F:glucose-6-phosphate isomerase activity"/>
    <property type="evidence" value="ECO:0007669"/>
    <property type="project" value="InterPro"/>
</dbReference>
<dbReference type="InterPro" id="IPR019490">
    <property type="entry name" value="Glu6P/Mann6P_isomerase_C"/>
</dbReference>
<evidence type="ECO:0000256" key="1">
    <source>
        <dbReference type="ARBA" id="ARBA00010523"/>
    </source>
</evidence>